<dbReference type="EMBL" id="ASPP01004942">
    <property type="protein sequence ID" value="ETO31428.1"/>
    <property type="molecule type" value="Genomic_DNA"/>
</dbReference>
<keyword evidence="2" id="KW-1185">Reference proteome</keyword>
<gene>
    <name evidence="1" type="ORF">RFI_05694</name>
</gene>
<name>X6NZX8_RETFI</name>
<sequence length="154" mass="18030">MMVDNLKDKNDIPISNVILQVTCGTTTKYWLLDPRIEFEELIKTVIEMYPELDSVRITGRKVETNEKKIQIKIENEETKKELTELIAWHLETPNKEWIKTTEDWRAFIEIYLSKPYALNEEIITTVFDPNTNPNNNIIIPLCVLGNSEMNKSNM</sequence>
<dbReference type="Proteomes" id="UP000023152">
    <property type="component" value="Unassembled WGS sequence"/>
</dbReference>
<evidence type="ECO:0000313" key="2">
    <source>
        <dbReference type="Proteomes" id="UP000023152"/>
    </source>
</evidence>
<proteinExistence type="predicted"/>
<comment type="caution">
    <text evidence="1">The sequence shown here is derived from an EMBL/GenBank/DDBJ whole genome shotgun (WGS) entry which is preliminary data.</text>
</comment>
<accession>X6NZX8</accession>
<organism evidence="1 2">
    <name type="scientific">Reticulomyxa filosa</name>
    <dbReference type="NCBI Taxonomy" id="46433"/>
    <lineage>
        <taxon>Eukaryota</taxon>
        <taxon>Sar</taxon>
        <taxon>Rhizaria</taxon>
        <taxon>Retaria</taxon>
        <taxon>Foraminifera</taxon>
        <taxon>Monothalamids</taxon>
        <taxon>Reticulomyxidae</taxon>
        <taxon>Reticulomyxa</taxon>
    </lineage>
</organism>
<evidence type="ECO:0000313" key="1">
    <source>
        <dbReference type="EMBL" id="ETO31428.1"/>
    </source>
</evidence>
<protein>
    <submittedName>
        <fullName evidence="1">Uncharacterized protein</fullName>
    </submittedName>
</protein>
<reference evidence="1 2" key="1">
    <citation type="journal article" date="2013" name="Curr. Biol.">
        <title>The Genome of the Foraminiferan Reticulomyxa filosa.</title>
        <authorList>
            <person name="Glockner G."/>
            <person name="Hulsmann N."/>
            <person name="Schleicher M."/>
            <person name="Noegel A.A."/>
            <person name="Eichinger L."/>
            <person name="Gallinger C."/>
            <person name="Pawlowski J."/>
            <person name="Sierra R."/>
            <person name="Euteneuer U."/>
            <person name="Pillet L."/>
            <person name="Moustafa A."/>
            <person name="Platzer M."/>
            <person name="Groth M."/>
            <person name="Szafranski K."/>
            <person name="Schliwa M."/>
        </authorList>
    </citation>
    <scope>NUCLEOTIDE SEQUENCE [LARGE SCALE GENOMIC DNA]</scope>
</reference>
<dbReference type="AlphaFoldDB" id="X6NZX8"/>